<dbReference type="RefSeq" id="WP_101789442.1">
    <property type="nucleotide sequence ID" value="NZ_JBITMB010000009.1"/>
</dbReference>
<keyword evidence="2" id="KW-1185">Reference proteome</keyword>
<dbReference type="Pfam" id="PF02575">
    <property type="entry name" value="YbaB_DNA_bd"/>
    <property type="match status" value="1"/>
</dbReference>
<dbReference type="EMBL" id="JBITMB010000009">
    <property type="protein sequence ID" value="MFI7444639.1"/>
    <property type="molecule type" value="Genomic_DNA"/>
</dbReference>
<organism evidence="1 2">
    <name type="scientific">Nonomuraea indica</name>
    <dbReference type="NCBI Taxonomy" id="1581193"/>
    <lineage>
        <taxon>Bacteria</taxon>
        <taxon>Bacillati</taxon>
        <taxon>Actinomycetota</taxon>
        <taxon>Actinomycetes</taxon>
        <taxon>Streptosporangiales</taxon>
        <taxon>Streptosporangiaceae</taxon>
        <taxon>Nonomuraea</taxon>
    </lineage>
</organism>
<dbReference type="InterPro" id="IPR036894">
    <property type="entry name" value="YbaB-like_sf"/>
</dbReference>
<reference evidence="1 2" key="1">
    <citation type="submission" date="2024-10" db="EMBL/GenBank/DDBJ databases">
        <title>The Natural Products Discovery Center: Release of the First 8490 Sequenced Strains for Exploring Actinobacteria Biosynthetic Diversity.</title>
        <authorList>
            <person name="Kalkreuter E."/>
            <person name="Kautsar S.A."/>
            <person name="Yang D."/>
            <person name="Bader C.D."/>
            <person name="Teijaro C.N."/>
            <person name="Fluegel L."/>
            <person name="Davis C.M."/>
            <person name="Simpson J.R."/>
            <person name="Lauterbach L."/>
            <person name="Steele A.D."/>
            <person name="Gui C."/>
            <person name="Meng S."/>
            <person name="Li G."/>
            <person name="Viehrig K."/>
            <person name="Ye F."/>
            <person name="Su P."/>
            <person name="Kiefer A.F."/>
            <person name="Nichols A."/>
            <person name="Cepeda A.J."/>
            <person name="Yan W."/>
            <person name="Fan B."/>
            <person name="Jiang Y."/>
            <person name="Adhikari A."/>
            <person name="Zheng C.-J."/>
            <person name="Schuster L."/>
            <person name="Cowan T.M."/>
            <person name="Smanski M.J."/>
            <person name="Chevrette M.G."/>
            <person name="De Carvalho L.P.S."/>
            <person name="Shen B."/>
        </authorList>
    </citation>
    <scope>NUCLEOTIDE SEQUENCE [LARGE SCALE GENOMIC DNA]</scope>
    <source>
        <strain evidence="1 2">NPDC049503</strain>
    </source>
</reference>
<name>A0ABW8ACY7_9ACTN</name>
<dbReference type="Gene3D" id="3.30.1310.10">
    <property type="entry name" value="Nucleoid-associated protein YbaB-like domain"/>
    <property type="match status" value="1"/>
</dbReference>
<accession>A0ABW8ACY7</accession>
<dbReference type="Proteomes" id="UP001612928">
    <property type="component" value="Unassembled WGS sequence"/>
</dbReference>
<sequence>MTSPVDPLQGSGDKELDRLLEQFSGEVAALRELQEQIAGVRGRGTDEQGRVTAETSLTGALVGLTIDPRALRLGSAELAEAVLSAAGQATADAERRARELVGPFLDGTPLDPGR</sequence>
<dbReference type="InterPro" id="IPR004401">
    <property type="entry name" value="YbaB/EbfC"/>
</dbReference>
<evidence type="ECO:0000313" key="2">
    <source>
        <dbReference type="Proteomes" id="UP001612928"/>
    </source>
</evidence>
<protein>
    <submittedName>
        <fullName evidence="1">YbaB/EbfC family nucleoid-associated protein</fullName>
    </submittedName>
</protein>
<proteinExistence type="predicted"/>
<evidence type="ECO:0000313" key="1">
    <source>
        <dbReference type="EMBL" id="MFI7444639.1"/>
    </source>
</evidence>
<comment type="caution">
    <text evidence="1">The sequence shown here is derived from an EMBL/GenBank/DDBJ whole genome shotgun (WGS) entry which is preliminary data.</text>
</comment>
<dbReference type="SUPFAM" id="SSF82607">
    <property type="entry name" value="YbaB-like"/>
    <property type="match status" value="1"/>
</dbReference>
<gene>
    <name evidence="1" type="ORF">ACIBP5_32105</name>
</gene>